<accession>A0A0M8K789</accession>
<evidence type="ECO:0000313" key="2">
    <source>
        <dbReference type="EMBL" id="KPL88533.1"/>
    </source>
</evidence>
<reference evidence="2 4" key="2">
    <citation type="submission" date="2015-07" db="EMBL/GenBank/DDBJ databases">
        <title>Whole genome sequence of Ardenticatena maritima DSM 23922.</title>
        <authorList>
            <person name="Hemp J."/>
            <person name="Ward L.M."/>
            <person name="Pace L.A."/>
            <person name="Fischer W.W."/>
        </authorList>
    </citation>
    <scope>NUCLEOTIDE SEQUENCE [LARGE SCALE GENOMIC DNA]</scope>
    <source>
        <strain evidence="2 4">110S</strain>
    </source>
</reference>
<dbReference type="EMBL" id="BBZA01000125">
    <property type="protein sequence ID" value="GAP63205.1"/>
    <property type="molecule type" value="Genomic_DNA"/>
</dbReference>
<dbReference type="EMBL" id="LGKN01000004">
    <property type="protein sequence ID" value="KPL88533.1"/>
    <property type="molecule type" value="Genomic_DNA"/>
</dbReference>
<reference evidence="1 3" key="1">
    <citation type="journal article" date="2015" name="Genome Announc.">
        <title>Draft Genome Sequence of a Heterotrophic Facultative Anaerobic Thermophilic Bacterium, Ardenticatena maritima Strain 110ST.</title>
        <authorList>
            <person name="Kawaichi S."/>
            <person name="Yoshida T."/>
            <person name="Sako Y."/>
            <person name="Nakamura R."/>
        </authorList>
    </citation>
    <scope>NUCLEOTIDE SEQUENCE [LARGE SCALE GENOMIC DNA]</scope>
    <source>
        <strain evidence="1 3">110S</strain>
    </source>
</reference>
<dbReference type="AlphaFoldDB" id="A0A0M8K789"/>
<dbReference type="Proteomes" id="UP000050502">
    <property type="component" value="Unassembled WGS sequence"/>
</dbReference>
<evidence type="ECO:0000313" key="3">
    <source>
        <dbReference type="Proteomes" id="UP000037784"/>
    </source>
</evidence>
<comment type="caution">
    <text evidence="1">The sequence shown here is derived from an EMBL/GenBank/DDBJ whole genome shotgun (WGS) entry which is preliminary data.</text>
</comment>
<proteinExistence type="predicted"/>
<dbReference type="InParanoid" id="A0A0M8K789"/>
<reference evidence="3" key="3">
    <citation type="submission" date="2015-08" db="EMBL/GenBank/DDBJ databases">
        <title>Draft Genome Sequence of a Heterotrophic Facultative Anaerobic Bacterium Ardenticatena maritima Strain 110S.</title>
        <authorList>
            <person name="Kawaichi S."/>
            <person name="Yoshida T."/>
            <person name="Sako Y."/>
            <person name="Nakamura R."/>
        </authorList>
    </citation>
    <scope>NUCLEOTIDE SEQUENCE [LARGE SCALE GENOMIC DNA]</scope>
    <source>
        <strain evidence="3">110S</strain>
    </source>
</reference>
<gene>
    <name evidence="1" type="ORF">ARMA_1628</name>
    <name evidence="2" type="ORF">SE16_07060</name>
</gene>
<keyword evidence="3" id="KW-1185">Reference proteome</keyword>
<dbReference type="Proteomes" id="UP000037784">
    <property type="component" value="Unassembled WGS sequence"/>
</dbReference>
<dbReference type="RefSeq" id="WP_054493075.1">
    <property type="nucleotide sequence ID" value="NZ_BBZA01000125.1"/>
</dbReference>
<name>A0A0M8K789_9CHLR</name>
<organism evidence="1 3">
    <name type="scientific">Ardenticatena maritima</name>
    <dbReference type="NCBI Taxonomy" id="872965"/>
    <lineage>
        <taxon>Bacteria</taxon>
        <taxon>Bacillati</taxon>
        <taxon>Chloroflexota</taxon>
        <taxon>Ardenticatenia</taxon>
        <taxon>Ardenticatenales</taxon>
        <taxon>Ardenticatenaceae</taxon>
        <taxon>Ardenticatena</taxon>
    </lineage>
</organism>
<sequence>MSEPIEITINRATKTMVFPAGEAERIKEIAGGRVRKVGALTNAGGTNRYVAGGDLDELAELLRAAGYVVNLVGQPLEYEEDDEDDWF</sequence>
<evidence type="ECO:0000313" key="1">
    <source>
        <dbReference type="EMBL" id="GAP63205.1"/>
    </source>
</evidence>
<evidence type="ECO:0000313" key="4">
    <source>
        <dbReference type="Proteomes" id="UP000050502"/>
    </source>
</evidence>
<protein>
    <submittedName>
        <fullName evidence="1">Uncharacterized protein</fullName>
    </submittedName>
</protein>